<feature type="transmembrane region" description="Helical" evidence="1">
    <location>
        <begin position="37"/>
        <end position="60"/>
    </location>
</feature>
<proteinExistence type="predicted"/>
<accession>A0A0E2HGC8</accession>
<keyword evidence="1" id="KW-0812">Transmembrane</keyword>
<dbReference type="HOGENOM" id="CLU_1583652_0_0_9"/>
<comment type="caution">
    <text evidence="2">The sequence shown here is derived from an EMBL/GenBank/DDBJ whole genome shotgun (WGS) entry which is preliminary data.</text>
</comment>
<dbReference type="Proteomes" id="UP000013085">
    <property type="component" value="Unassembled WGS sequence"/>
</dbReference>
<feature type="transmembrane region" description="Helical" evidence="1">
    <location>
        <begin position="93"/>
        <end position="117"/>
    </location>
</feature>
<reference evidence="2 3" key="1">
    <citation type="submission" date="2013-01" db="EMBL/GenBank/DDBJ databases">
        <title>The Genome Sequence of Clostridium clostridioforme 90A8.</title>
        <authorList>
            <consortium name="The Broad Institute Genome Sequencing Platform"/>
            <person name="Earl A."/>
            <person name="Ward D."/>
            <person name="Feldgarden M."/>
            <person name="Gevers D."/>
            <person name="Courvalin P."/>
            <person name="Lambert T."/>
            <person name="Walker B."/>
            <person name="Young S.K."/>
            <person name="Zeng Q."/>
            <person name="Gargeya S."/>
            <person name="Fitzgerald M."/>
            <person name="Haas B."/>
            <person name="Abouelleil A."/>
            <person name="Alvarado L."/>
            <person name="Arachchi H.M."/>
            <person name="Berlin A.M."/>
            <person name="Chapman S.B."/>
            <person name="Dewar J."/>
            <person name="Goldberg J."/>
            <person name="Griggs A."/>
            <person name="Gujja S."/>
            <person name="Hansen M."/>
            <person name="Howarth C."/>
            <person name="Imamovic A."/>
            <person name="Larimer J."/>
            <person name="McCowan C."/>
            <person name="Murphy C."/>
            <person name="Neiman D."/>
            <person name="Pearson M."/>
            <person name="Priest M."/>
            <person name="Roberts A."/>
            <person name="Saif S."/>
            <person name="Shea T."/>
            <person name="Sisk P."/>
            <person name="Sykes S."/>
            <person name="Wortman J."/>
            <person name="Nusbaum C."/>
            <person name="Birren B."/>
        </authorList>
    </citation>
    <scope>NUCLEOTIDE SEQUENCE [LARGE SCALE GENOMIC DNA]</scope>
    <source>
        <strain evidence="2 3">90A8</strain>
    </source>
</reference>
<evidence type="ECO:0000256" key="1">
    <source>
        <dbReference type="SAM" id="Phobius"/>
    </source>
</evidence>
<evidence type="ECO:0000313" key="3">
    <source>
        <dbReference type="Proteomes" id="UP000013085"/>
    </source>
</evidence>
<feature type="transmembrane region" description="Helical" evidence="1">
    <location>
        <begin position="6"/>
        <end position="25"/>
    </location>
</feature>
<keyword evidence="1" id="KW-1133">Transmembrane helix</keyword>
<keyword evidence="1" id="KW-0472">Membrane</keyword>
<sequence length="168" mass="19955">MINWLELIFVMSVVSSIMFGAVLLIERFYKTEYIEYVYFMMKVVLIIFLIPMFILIMKIVMDSMGYTINDIHGDDIMSVICFNRYNIAMLPHIQAAAICIFAIWGLGAILTFINSFIKGRRLLHHLIKRSETISKKELDCMIEKAKTEEQWHFLYYYAQWPHMLRHPE</sequence>
<dbReference type="RefSeq" id="WP_002586710.1">
    <property type="nucleotide sequence ID" value="NZ_KB850987.1"/>
</dbReference>
<protein>
    <submittedName>
        <fullName evidence="2">Uncharacterized protein</fullName>
    </submittedName>
</protein>
<evidence type="ECO:0000313" key="2">
    <source>
        <dbReference type="EMBL" id="ENZ19212.1"/>
    </source>
</evidence>
<gene>
    <name evidence="2" type="ORF">HMPREF1090_00596</name>
</gene>
<dbReference type="AlphaFoldDB" id="A0A0E2HGC8"/>
<dbReference type="EMBL" id="AGYR01000005">
    <property type="protein sequence ID" value="ENZ19212.1"/>
    <property type="molecule type" value="Genomic_DNA"/>
</dbReference>
<organism evidence="2 3">
    <name type="scientific">[Clostridium] clostridioforme 90A8</name>
    <dbReference type="NCBI Taxonomy" id="999408"/>
    <lineage>
        <taxon>Bacteria</taxon>
        <taxon>Bacillati</taxon>
        <taxon>Bacillota</taxon>
        <taxon>Clostridia</taxon>
        <taxon>Lachnospirales</taxon>
        <taxon>Lachnospiraceae</taxon>
        <taxon>Enterocloster</taxon>
    </lineage>
</organism>
<name>A0A0E2HGC8_9FIRM</name>
<dbReference type="PATRIC" id="fig|999408.3.peg.638"/>